<accession>A0ACC0XV22</accession>
<protein>
    <submittedName>
        <fullName evidence="1">Uncharacterized protein</fullName>
    </submittedName>
</protein>
<proteinExistence type="predicted"/>
<name>A0ACC0XV22_9ROSI</name>
<reference evidence="2" key="1">
    <citation type="journal article" date="2023" name="G3 (Bethesda)">
        <title>Genome assembly and association tests identify interacting loci associated with vigor, precocity, and sex in interspecific pistachio rootstocks.</title>
        <authorList>
            <person name="Palmer W."/>
            <person name="Jacygrad E."/>
            <person name="Sagayaradj S."/>
            <person name="Cavanaugh K."/>
            <person name="Han R."/>
            <person name="Bertier L."/>
            <person name="Beede B."/>
            <person name="Kafkas S."/>
            <person name="Golino D."/>
            <person name="Preece J."/>
            <person name="Michelmore R."/>
        </authorList>
    </citation>
    <scope>NUCLEOTIDE SEQUENCE [LARGE SCALE GENOMIC DNA]</scope>
</reference>
<evidence type="ECO:0000313" key="1">
    <source>
        <dbReference type="EMBL" id="KAJ0024744.1"/>
    </source>
</evidence>
<comment type="caution">
    <text evidence="1">The sequence shown here is derived from an EMBL/GenBank/DDBJ whole genome shotgun (WGS) entry which is preliminary data.</text>
</comment>
<dbReference type="Proteomes" id="UP001163603">
    <property type="component" value="Chromosome 10"/>
</dbReference>
<organism evidence="1 2">
    <name type="scientific">Pistacia integerrima</name>
    <dbReference type="NCBI Taxonomy" id="434235"/>
    <lineage>
        <taxon>Eukaryota</taxon>
        <taxon>Viridiplantae</taxon>
        <taxon>Streptophyta</taxon>
        <taxon>Embryophyta</taxon>
        <taxon>Tracheophyta</taxon>
        <taxon>Spermatophyta</taxon>
        <taxon>Magnoliopsida</taxon>
        <taxon>eudicotyledons</taxon>
        <taxon>Gunneridae</taxon>
        <taxon>Pentapetalae</taxon>
        <taxon>rosids</taxon>
        <taxon>malvids</taxon>
        <taxon>Sapindales</taxon>
        <taxon>Anacardiaceae</taxon>
        <taxon>Pistacia</taxon>
    </lineage>
</organism>
<sequence length="884" mass="96811">MQSRILKESLFSQWLHRYVASHQNIDECRTSTTLCAEGAECKNTPGSSSCSCPRRYHGDGTRENGCTLDEPRLSSATAVFLGLGSEGKTNFFKRNGGLLLQQQIASQKGAIGKTKIVVMEELDRATDNFNASRIHGNGGCGSVYKGMLVGIKKACVVNENQVAQFINEVVILSQINHRNIVKLLGCCLESEVPLLVFELVSNRTLPTTSMMRERKVELSFAWGEGMEIISPCKLIFCILIVVDVLAVIQGQQPYVNNKQLACDDSSNDNITRGFVCNRVGSSCQSYLTFRSNPPYNSAVSIAYLLSAQPDSIVSINQLASATATIPTNDQVIIPVNCSCSGSTQSSYYQHNATYKIITTGETYFSVSNNTYQGLTTCQAMMAQNIYGEKNITEGNNLTVPIRCACPSTNQTASGVKYLLNFLITWGDSISAIAETFKVDKQSILDANELSPDQNIYPFTSILVPLKTEPTKIESPVASPPPAPSPQTPSNPPDESSKKWVFVGVGIGVGLLLLIALLAFLFCFFRRKSKKPKSKPVSGSGPKMVSESTDYTSLPENSKSWSTSVSTQGFRSAVESLTIYKFQDLATATGNFSEENRIKGSVYKGSFKGDDAAVKMMKGDVSSEINILKKINHSNIIRLSGFCVHQGNTYLVYECADNGSLDDWLHSKYQTASVTLDWKKRVQIAYDVANALNYLHKYTNPPYIHKNLKSSNILIDTNFRAKIANFGLARSVDDQEQGGMQLTRHVVGTHGYMAPEYIENGVITSKLDVFAFGVVILELLSGREALTGDKNSGEEMLSVSINKVLEGDNVREKLRGFMDPSLRNEYPLDLAFSVAQLAKNCVAHDLNARPSMVEVFTTLSKILSSLSDWDPSDELDRSKSVGSGS</sequence>
<dbReference type="EMBL" id="CM047745">
    <property type="protein sequence ID" value="KAJ0024744.1"/>
    <property type="molecule type" value="Genomic_DNA"/>
</dbReference>
<evidence type="ECO:0000313" key="2">
    <source>
        <dbReference type="Proteomes" id="UP001163603"/>
    </source>
</evidence>
<gene>
    <name evidence="1" type="ORF">Pint_09138</name>
</gene>
<keyword evidence="2" id="KW-1185">Reference proteome</keyword>